<accession>A0A5J5G9R6</accession>
<proteinExistence type="predicted"/>
<evidence type="ECO:0008006" key="3">
    <source>
        <dbReference type="Google" id="ProtNLM"/>
    </source>
</evidence>
<dbReference type="AlphaFoldDB" id="A0A5J5G9R6"/>
<keyword evidence="2" id="KW-1185">Reference proteome</keyword>
<organism evidence="1 2">
    <name type="scientific">Paenibacillus spiritus</name>
    <dbReference type="NCBI Taxonomy" id="2496557"/>
    <lineage>
        <taxon>Bacteria</taxon>
        <taxon>Bacillati</taxon>
        <taxon>Bacillota</taxon>
        <taxon>Bacilli</taxon>
        <taxon>Bacillales</taxon>
        <taxon>Paenibacillaceae</taxon>
        <taxon>Paenibacillus</taxon>
    </lineage>
</organism>
<evidence type="ECO:0000313" key="2">
    <source>
        <dbReference type="Proteomes" id="UP000367750"/>
    </source>
</evidence>
<dbReference type="EMBL" id="VYKK01000015">
    <property type="protein sequence ID" value="KAA9004193.1"/>
    <property type="molecule type" value="Genomic_DNA"/>
</dbReference>
<protein>
    <recommendedName>
        <fullName evidence="3">DNA-binding protein</fullName>
    </recommendedName>
</protein>
<sequence length="292" mass="34484">MLVDLDLRDIDDLDALTRMLKLTYSYEDWRPMIAIANKLYDEAYRLYSIQLKDYSDTGSHTYNRPLSYYLGFSQLAKGISLQKQGFYKESRKCIEKYKDLSWIICSNERDIDIISNFKSFAEGNEFTLDLLEGKEEVLPVYVKHIRKRKEDVLEVLAGIITLFEAALKNNFDIDWIINEFNSSLEEVKVHCHDNIVNIRYFTEYLYLSSLYKFRKKNFSDALKSTLEGLEYSVKLKDNTAFKKNVALYEAFREYARVDQEENYRMQLLTILEGVLEDEKNISFNDLCSDSYH</sequence>
<name>A0A5J5G9R6_9BACL</name>
<comment type="caution">
    <text evidence="1">The sequence shown here is derived from an EMBL/GenBank/DDBJ whole genome shotgun (WGS) entry which is preliminary data.</text>
</comment>
<reference evidence="1 2" key="1">
    <citation type="submission" date="2019-09" db="EMBL/GenBank/DDBJ databases">
        <title>Bacillus ochoae sp. nov., Paenibacillus whitsoniae sp. nov., Paenibacillus spiritus sp. nov. Isolated from the Mars Exploration Rover during spacecraft assembly.</title>
        <authorList>
            <person name="Seuylemezian A."/>
            <person name="Vaishampayan P."/>
        </authorList>
    </citation>
    <scope>NUCLEOTIDE SEQUENCE [LARGE SCALE GENOMIC DNA]</scope>
    <source>
        <strain evidence="1 2">MER_111</strain>
    </source>
</reference>
<dbReference type="Proteomes" id="UP000367750">
    <property type="component" value="Unassembled WGS sequence"/>
</dbReference>
<evidence type="ECO:0000313" key="1">
    <source>
        <dbReference type="EMBL" id="KAA9004193.1"/>
    </source>
</evidence>
<gene>
    <name evidence="1" type="ORF">F4V43_12420</name>
</gene>
<dbReference type="RefSeq" id="WP_150458545.1">
    <property type="nucleotide sequence ID" value="NZ_VYKK01000015.1"/>
</dbReference>
<dbReference type="OrthoDB" id="2512975at2"/>